<evidence type="ECO:0000256" key="1">
    <source>
        <dbReference type="ARBA" id="ARBA00004370"/>
    </source>
</evidence>
<dbReference type="SMART" id="SM00315">
    <property type="entry name" value="RGS"/>
    <property type="match status" value="1"/>
</dbReference>
<dbReference type="KEGG" id="ngr:NAEGRDRAFT_76093"/>
<dbReference type="PANTHER" id="PTHR11920">
    <property type="entry name" value="GUANYLYL CYCLASE"/>
    <property type="match status" value="1"/>
</dbReference>
<dbReference type="Gene3D" id="3.30.530.20">
    <property type="match status" value="1"/>
</dbReference>
<keyword evidence="2 8" id="KW-0812">Transmembrane</keyword>
<evidence type="ECO:0000256" key="8">
    <source>
        <dbReference type="SAM" id="Phobius"/>
    </source>
</evidence>
<reference evidence="11 12" key="1">
    <citation type="journal article" date="2010" name="Cell">
        <title>The genome of Naegleria gruberi illuminates early eukaryotic versatility.</title>
        <authorList>
            <person name="Fritz-Laylin L.K."/>
            <person name="Prochnik S.E."/>
            <person name="Ginger M.L."/>
            <person name="Dacks J.B."/>
            <person name="Carpenter M.L."/>
            <person name="Field M.C."/>
            <person name="Kuo A."/>
            <person name="Paredez A."/>
            <person name="Chapman J."/>
            <person name="Pham J."/>
            <person name="Shu S."/>
            <person name="Neupane R."/>
            <person name="Cipriano M."/>
            <person name="Mancuso J."/>
            <person name="Tu H."/>
            <person name="Salamov A."/>
            <person name="Lindquist E."/>
            <person name="Shapiro H."/>
            <person name="Lucas S."/>
            <person name="Grigoriev I.V."/>
            <person name="Cande W.Z."/>
            <person name="Fulton C."/>
            <person name="Rokhsar D.S."/>
            <person name="Dawson S.C."/>
        </authorList>
    </citation>
    <scope>NUCLEOTIDE SEQUENCE [LARGE SCALE GENOMIC DNA]</scope>
    <source>
        <strain evidence="11 12">NEG-M</strain>
    </source>
</reference>
<evidence type="ECO:0000256" key="6">
    <source>
        <dbReference type="ARBA" id="ARBA00023239"/>
    </source>
</evidence>
<dbReference type="PROSITE" id="PS50125">
    <property type="entry name" value="GUANYLATE_CYCLASE_2"/>
    <property type="match status" value="1"/>
</dbReference>
<gene>
    <name evidence="11" type="ORF">NAEGRDRAFT_76093</name>
</gene>
<evidence type="ECO:0000313" key="12">
    <source>
        <dbReference type="Proteomes" id="UP000006671"/>
    </source>
</evidence>
<evidence type="ECO:0000259" key="10">
    <source>
        <dbReference type="PROSITE" id="PS50132"/>
    </source>
</evidence>
<dbReference type="InterPro" id="IPR023393">
    <property type="entry name" value="START-like_dom_sf"/>
</dbReference>
<evidence type="ECO:0000256" key="5">
    <source>
        <dbReference type="ARBA" id="ARBA00023136"/>
    </source>
</evidence>
<evidence type="ECO:0000313" key="11">
    <source>
        <dbReference type="EMBL" id="EFC36244.1"/>
    </source>
</evidence>
<dbReference type="eggNOG" id="KOG1023">
    <property type="taxonomic scope" value="Eukaryota"/>
</dbReference>
<feature type="region of interest" description="Disordered" evidence="7">
    <location>
        <begin position="150"/>
        <end position="183"/>
    </location>
</feature>
<evidence type="ECO:0000256" key="7">
    <source>
        <dbReference type="SAM" id="MobiDB-lite"/>
    </source>
</evidence>
<feature type="domain" description="RGS" evidence="10">
    <location>
        <begin position="973"/>
        <end position="1095"/>
    </location>
</feature>
<keyword evidence="3" id="KW-0547">Nucleotide-binding</keyword>
<dbReference type="InterPro" id="IPR036305">
    <property type="entry name" value="RGS_sf"/>
</dbReference>
<dbReference type="GO" id="GO:0016829">
    <property type="term" value="F:lyase activity"/>
    <property type="evidence" value="ECO:0007669"/>
    <property type="project" value="UniProtKB-KW"/>
</dbReference>
<dbReference type="Gene3D" id="1.10.167.10">
    <property type="entry name" value="Regulator of G-protein Signalling 4, domain 2"/>
    <property type="match status" value="1"/>
</dbReference>
<protein>
    <submittedName>
        <fullName evidence="11">Predicted protein</fullName>
    </submittedName>
</protein>
<feature type="compositionally biased region" description="Polar residues" evidence="7">
    <location>
        <begin position="164"/>
        <end position="183"/>
    </location>
</feature>
<dbReference type="EMBL" id="GG738934">
    <property type="protein sequence ID" value="EFC36244.1"/>
    <property type="molecule type" value="Genomic_DNA"/>
</dbReference>
<evidence type="ECO:0000256" key="2">
    <source>
        <dbReference type="ARBA" id="ARBA00022692"/>
    </source>
</evidence>
<dbReference type="PROSITE" id="PS50132">
    <property type="entry name" value="RGS"/>
    <property type="match status" value="1"/>
</dbReference>
<comment type="subcellular location">
    <subcellularLocation>
        <location evidence="1">Membrane</location>
    </subcellularLocation>
</comment>
<dbReference type="GO" id="GO:0035556">
    <property type="term" value="P:intracellular signal transduction"/>
    <property type="evidence" value="ECO:0007669"/>
    <property type="project" value="InterPro"/>
</dbReference>
<dbReference type="InterPro" id="IPR001054">
    <property type="entry name" value="A/G_cyclase"/>
</dbReference>
<dbReference type="GeneID" id="8862037"/>
<dbReference type="Pfam" id="PF00211">
    <property type="entry name" value="Guanylate_cyc"/>
    <property type="match status" value="1"/>
</dbReference>
<dbReference type="SUPFAM" id="SSF55073">
    <property type="entry name" value="Nucleotide cyclase"/>
    <property type="match status" value="1"/>
</dbReference>
<dbReference type="InParanoid" id="D2W3W7"/>
<feature type="transmembrane region" description="Helical" evidence="8">
    <location>
        <begin position="472"/>
        <end position="492"/>
    </location>
</feature>
<feature type="transmembrane region" description="Helical" evidence="8">
    <location>
        <begin position="644"/>
        <end position="665"/>
    </location>
</feature>
<dbReference type="CDD" id="cd07302">
    <property type="entry name" value="CHD"/>
    <property type="match status" value="1"/>
</dbReference>
<keyword evidence="4 8" id="KW-1133">Transmembrane helix</keyword>
<evidence type="ECO:0000259" key="9">
    <source>
        <dbReference type="PROSITE" id="PS50125"/>
    </source>
</evidence>
<dbReference type="PANTHER" id="PTHR11920:SF335">
    <property type="entry name" value="GUANYLATE CYCLASE"/>
    <property type="match status" value="1"/>
</dbReference>
<dbReference type="SUPFAM" id="SSF48097">
    <property type="entry name" value="Regulator of G-protein signaling, RGS"/>
    <property type="match status" value="1"/>
</dbReference>
<feature type="transmembrane region" description="Helical" evidence="8">
    <location>
        <begin position="607"/>
        <end position="624"/>
    </location>
</feature>
<dbReference type="SUPFAM" id="SSF55961">
    <property type="entry name" value="Bet v1-like"/>
    <property type="match status" value="1"/>
</dbReference>
<proteinExistence type="predicted"/>
<dbReference type="InterPro" id="IPR044926">
    <property type="entry name" value="RGS_subdomain_2"/>
</dbReference>
<dbReference type="SMART" id="SM00044">
    <property type="entry name" value="CYCc"/>
    <property type="match status" value="1"/>
</dbReference>
<name>D2W3W7_NAEGR</name>
<dbReference type="InterPro" id="IPR029787">
    <property type="entry name" value="Nucleotide_cyclase"/>
</dbReference>
<feature type="transmembrane region" description="Helical" evidence="8">
    <location>
        <begin position="210"/>
        <end position="232"/>
    </location>
</feature>
<feature type="transmembrane region" description="Helical" evidence="8">
    <location>
        <begin position="405"/>
        <end position="426"/>
    </location>
</feature>
<dbReference type="GO" id="GO:0000166">
    <property type="term" value="F:nucleotide binding"/>
    <property type="evidence" value="ECO:0007669"/>
    <property type="project" value="UniProtKB-KW"/>
</dbReference>
<dbReference type="Pfam" id="PF00615">
    <property type="entry name" value="RGS"/>
    <property type="match status" value="1"/>
</dbReference>
<feature type="domain" description="Guanylate cyclase" evidence="9">
    <location>
        <begin position="773"/>
        <end position="899"/>
    </location>
</feature>
<dbReference type="VEuPathDB" id="AmoebaDB:NAEGRDRAFT_76093"/>
<dbReference type="Proteomes" id="UP000006671">
    <property type="component" value="Unassembled WGS sequence"/>
</dbReference>
<sequence>MSASTLIMSAIYTSTFHDNPQFSINTLKYALRQASFVQKITINSKIKEIEVRHGYQMTTEFSTMLLQAQKVENRLLMFRKLFWQYFVSNEDDQNKINAIVHAMYKTFEEGKVIYDLLVVSNPENQVLAKKRALYFDNFLFRKVMTSKKSSPSLNKEATGEDSKSTISNRSTQNPEVTKSQQVQVNDQAHEYTEKVYREAINTKFTMKLTFLFLIYDAIALLAISVGIIIGVISSLHGDELVRILHACQFTNVPYSLLREVRLAYYFRNDPSTYNFNNFYERITALKHLTEDGKIKSYSHLSGDALNYYSGNNFPVMVPTISADNRVSYKWQNVSIASLISDIEVVVNKLNSWNINSFQNLESNYEYLYLSFNHELTSGYMDQYCQSLTNGVVNHPYDEAVIVNSVLLGLLVVATVIVIVLLATLNIKEKIISLFSKIPKDIVGILNIELEKQTDKKCDNSSYSEIFTFKVKLLMVLLVIFLVCVTSLSVTFYEAYSLDFSSRSSTLKLGYMSSLLINLHKDQLILENKIINGSSNSLGSSNNAIERSWIVFRYGNHNYPTTLHSISSNAKFLLEGNSSCGTINCTGLDSLLEKYVMNMDSIAFSTKLSNSTLVMFSTLLSAISAKIHSLGDDLVDPIVGVQTKLALGVFSGAFVLILIIAGLHYAELREYVDELLDKLLVATESAGEHLELEAVRKNGSSLSVGVSVSVFHHENKNLITMLLRDITFEKKHKLLLAEERKKSDNLLLNILPERIAQRLKAGETSISEKFDDCTCLFSDMVGFTKMSSGLTAYELVQLLNSIINGFDSYITPLGLEKIKTIGDAYFCVGGLNGQTDHPEKVITFAIHMLSVINNYNTKNNTKLNIRVGIHTGPVIAGCIGQQKFAYDLWGETLIIANLMESKGVPGRIQASRKTYERVYDIFEFEEIKGIELKPSVLVNTYLLKEKHHDINTNFSDGFDKMFAGLNMFSPKTYNFSKIIQDRSLIQGFKDFFTDSEKVNIINFYELCQEYVSSPIPSLRYNMAENMVRDYLEETAPKRLQLKYVKNAFGPFQMKFKDCNDDNCPSDLFENFQNLCLKALREEFPAFIKSKNFNKFLEQKKRNPEQLRPYVKDENDDDDEDDEKAFFKFCEKCGTEIINLENHRFNDYEFNNRKELLLELNQWSIHFEGSGGKTYISPEVAHNHLSNSRRHVQLKYVYDMNCKHKDLFNAWIDEKSLSTRVAQLTSSKHVDSVQVGKYMHVVCHENFKMPFPRSKREFVHAYSCSYNPSEEVYMCISRSINNPRAPPSRQIRGEIKTAFMVKKLSETTCRYYYSVIIDCMGMLSPEYYTKNIYKEIQQDCFHVNLVKFVDEFAKENRQPSGPLVNSLNYYLEHHDSSK</sequence>
<keyword evidence="6" id="KW-0456">Lyase</keyword>
<keyword evidence="5 8" id="KW-0472">Membrane</keyword>
<evidence type="ECO:0000256" key="3">
    <source>
        <dbReference type="ARBA" id="ARBA00022741"/>
    </source>
</evidence>
<dbReference type="InterPro" id="IPR050401">
    <property type="entry name" value="Cyclic_nucleotide_synthase"/>
</dbReference>
<evidence type="ECO:0000256" key="4">
    <source>
        <dbReference type="ARBA" id="ARBA00022989"/>
    </source>
</evidence>
<dbReference type="GO" id="GO:0016020">
    <property type="term" value="C:membrane"/>
    <property type="evidence" value="ECO:0007669"/>
    <property type="project" value="UniProtKB-SubCell"/>
</dbReference>
<dbReference type="RefSeq" id="XP_002668988.1">
    <property type="nucleotide sequence ID" value="XM_002668942.1"/>
</dbReference>
<dbReference type="Gene3D" id="3.30.450.20">
    <property type="entry name" value="PAS domain"/>
    <property type="match status" value="1"/>
</dbReference>
<organism evidence="12">
    <name type="scientific">Naegleria gruberi</name>
    <name type="common">Amoeba</name>
    <dbReference type="NCBI Taxonomy" id="5762"/>
    <lineage>
        <taxon>Eukaryota</taxon>
        <taxon>Discoba</taxon>
        <taxon>Heterolobosea</taxon>
        <taxon>Tetramitia</taxon>
        <taxon>Eutetramitia</taxon>
        <taxon>Vahlkampfiidae</taxon>
        <taxon>Naegleria</taxon>
    </lineage>
</organism>
<accession>D2W3W7</accession>
<dbReference type="InterPro" id="IPR016137">
    <property type="entry name" value="RGS"/>
</dbReference>
<dbReference type="GO" id="GO:0009190">
    <property type="term" value="P:cyclic nucleotide biosynthetic process"/>
    <property type="evidence" value="ECO:0007669"/>
    <property type="project" value="InterPro"/>
</dbReference>
<keyword evidence="12" id="KW-1185">Reference proteome</keyword>
<dbReference type="Gene3D" id="3.30.70.1230">
    <property type="entry name" value="Nucleotide cyclase"/>
    <property type="match status" value="1"/>
</dbReference>